<dbReference type="PANTHER" id="PTHR46990">
    <property type="entry name" value="GLUTAREDOXIN DOMAIN-CONTAINING CYSTEINE-RICH PROTEIN 1"/>
    <property type="match status" value="1"/>
</dbReference>
<evidence type="ECO:0000256" key="1">
    <source>
        <dbReference type="SAM" id="MobiDB-lite"/>
    </source>
</evidence>
<keyword evidence="3" id="KW-1185">Reference proteome</keyword>
<dbReference type="OrthoDB" id="423313at2759"/>
<feature type="compositionally biased region" description="Gly residues" evidence="1">
    <location>
        <begin position="38"/>
        <end position="47"/>
    </location>
</feature>
<dbReference type="EMBL" id="MTYJ01000030">
    <property type="protein sequence ID" value="OQV20482.1"/>
    <property type="molecule type" value="Genomic_DNA"/>
</dbReference>
<organism evidence="2 3">
    <name type="scientific">Hypsibius exemplaris</name>
    <name type="common">Freshwater tardigrade</name>
    <dbReference type="NCBI Taxonomy" id="2072580"/>
    <lineage>
        <taxon>Eukaryota</taxon>
        <taxon>Metazoa</taxon>
        <taxon>Ecdysozoa</taxon>
        <taxon>Tardigrada</taxon>
        <taxon>Eutardigrada</taxon>
        <taxon>Parachela</taxon>
        <taxon>Hypsibioidea</taxon>
        <taxon>Hypsibiidae</taxon>
        <taxon>Hypsibius</taxon>
    </lineage>
</organism>
<dbReference type="PANTHER" id="PTHR46990:SF1">
    <property type="entry name" value="GLUTAREDOXIN DOMAIN-CONTAINING CYSTEINE-RICH PROTEIN 1"/>
    <property type="match status" value="1"/>
</dbReference>
<dbReference type="Gene3D" id="3.40.30.10">
    <property type="entry name" value="Glutaredoxin"/>
    <property type="match status" value="1"/>
</dbReference>
<gene>
    <name evidence="2" type="ORF">BV898_05527</name>
</gene>
<evidence type="ECO:0000313" key="3">
    <source>
        <dbReference type="Proteomes" id="UP000192578"/>
    </source>
</evidence>
<name>A0A1W0WZE9_HYPEX</name>
<sequence length="327" mass="36196">MWKPRKFTDAHAPLRKLNSSIAESTTDSDRETDSSAGGHAGGGGGSCGDFDETASDSLSFSEVRSEISLDDMRSNLGNAYEYDHLMRFHCEELLQPGEDENDDEPAPLHRLDILEHCRTNASIVSRKGSTRGVRGRVRAAIATFKDTGNAHTKNYQLLERGRVTLYTTSLAICRGPFFRCLEVRKVLQNLMIKFSDCDLYVNRDYQAELKERIGAENADRVPHLFVEGHYVGDFETILNLNESGQLRTMLKPYKRAGVVPPCQQCGGFTVIPCLVCSGSKKSTHRNAFTDQFYALRCSTCSSDGLQQCPLCTAPTTTTTSTTTPQKA</sequence>
<dbReference type="AlphaFoldDB" id="A0A1W0WZE9"/>
<feature type="region of interest" description="Disordered" evidence="1">
    <location>
        <begin position="1"/>
        <end position="51"/>
    </location>
</feature>
<dbReference type="InterPro" id="IPR036249">
    <property type="entry name" value="Thioredoxin-like_sf"/>
</dbReference>
<dbReference type="Pfam" id="PF23733">
    <property type="entry name" value="GRXCR1-2_C"/>
    <property type="match status" value="1"/>
</dbReference>
<proteinExistence type="predicted"/>
<reference evidence="3" key="1">
    <citation type="submission" date="2017-01" db="EMBL/GenBank/DDBJ databases">
        <title>Comparative genomics of anhydrobiosis in the tardigrade Hypsibius dujardini.</title>
        <authorList>
            <person name="Yoshida Y."/>
            <person name="Koutsovoulos G."/>
            <person name="Laetsch D."/>
            <person name="Stevens L."/>
            <person name="Kumar S."/>
            <person name="Horikawa D."/>
            <person name="Ishino K."/>
            <person name="Komine S."/>
            <person name="Tomita M."/>
            <person name="Blaxter M."/>
            <person name="Arakawa K."/>
        </authorList>
    </citation>
    <scope>NUCLEOTIDE SEQUENCE [LARGE SCALE GENOMIC DNA]</scope>
    <source>
        <strain evidence="3">Z151</strain>
    </source>
</reference>
<protein>
    <submittedName>
        <fullName evidence="2">Glutaredoxin domain-containing cysteine-rich protein</fullName>
    </submittedName>
</protein>
<accession>A0A1W0WZE9</accession>
<dbReference type="GO" id="GO:0007605">
    <property type="term" value="P:sensory perception of sound"/>
    <property type="evidence" value="ECO:0007669"/>
    <property type="project" value="InterPro"/>
</dbReference>
<dbReference type="Proteomes" id="UP000192578">
    <property type="component" value="Unassembled WGS sequence"/>
</dbReference>
<dbReference type="SUPFAM" id="SSF52833">
    <property type="entry name" value="Thioredoxin-like"/>
    <property type="match status" value="1"/>
</dbReference>
<dbReference type="PROSITE" id="PS51354">
    <property type="entry name" value="GLUTAREDOXIN_2"/>
    <property type="match status" value="1"/>
</dbReference>
<comment type="caution">
    <text evidence="2">The sequence shown here is derived from an EMBL/GenBank/DDBJ whole genome shotgun (WGS) entry which is preliminary data.</text>
</comment>
<evidence type="ECO:0000313" key="2">
    <source>
        <dbReference type="EMBL" id="OQV20482.1"/>
    </source>
</evidence>
<dbReference type="InterPro" id="IPR042797">
    <property type="entry name" value="GRXCR1"/>
</dbReference>